<dbReference type="PROSITE" id="PS00135">
    <property type="entry name" value="TRYPSIN_SER"/>
    <property type="match status" value="1"/>
</dbReference>
<organism evidence="9">
    <name type="scientific">Pectinaria gouldii</name>
    <name type="common">Trumpet worm</name>
    <name type="synonym">Ice-cream cone worm</name>
    <dbReference type="NCBI Taxonomy" id="260746"/>
    <lineage>
        <taxon>Eukaryota</taxon>
        <taxon>Metazoa</taxon>
        <taxon>Spiralia</taxon>
        <taxon>Lophotrochozoa</taxon>
        <taxon>Annelida</taxon>
        <taxon>Polychaeta</taxon>
        <taxon>Sedentaria</taxon>
        <taxon>Canalipalpata</taxon>
        <taxon>Terebellida</taxon>
        <taxon>Terebelliformia</taxon>
        <taxon>Pectinariidae</taxon>
        <taxon>Pectinaria</taxon>
    </lineage>
</organism>
<comment type="similarity">
    <text evidence="1">Belongs to the peptidase S1 family.</text>
</comment>
<dbReference type="SUPFAM" id="SSF50494">
    <property type="entry name" value="Trypsin-like serine proteases"/>
    <property type="match status" value="1"/>
</dbReference>
<dbReference type="CDD" id="cd00190">
    <property type="entry name" value="Tryp_SPc"/>
    <property type="match status" value="1"/>
</dbReference>
<evidence type="ECO:0000256" key="5">
    <source>
        <dbReference type="ARBA" id="ARBA00023157"/>
    </source>
</evidence>
<dbReference type="InterPro" id="IPR001314">
    <property type="entry name" value="Peptidase_S1A"/>
</dbReference>
<dbReference type="InterPro" id="IPR009003">
    <property type="entry name" value="Peptidase_S1_PA"/>
</dbReference>
<evidence type="ECO:0000313" key="9">
    <source>
        <dbReference type="EMBL" id="AKV16241.1"/>
    </source>
</evidence>
<keyword evidence="7" id="KW-0732">Signal</keyword>
<dbReference type="InterPro" id="IPR050430">
    <property type="entry name" value="Peptidase_S1"/>
</dbReference>
<feature type="domain" description="Peptidase S1" evidence="8">
    <location>
        <begin position="28"/>
        <end position="250"/>
    </location>
</feature>
<keyword evidence="2 6" id="KW-0645">Protease</keyword>
<evidence type="ECO:0000256" key="6">
    <source>
        <dbReference type="RuleBase" id="RU363034"/>
    </source>
</evidence>
<dbReference type="FunFam" id="2.40.10.10:FF:000036">
    <property type="entry name" value="Trypsin beta"/>
    <property type="match status" value="1"/>
</dbReference>
<dbReference type="FunFam" id="2.40.10.10:FF:000068">
    <property type="entry name" value="transmembrane protease serine 2"/>
    <property type="match status" value="1"/>
</dbReference>
<evidence type="ECO:0000256" key="7">
    <source>
        <dbReference type="SAM" id="SignalP"/>
    </source>
</evidence>
<dbReference type="InterPro" id="IPR043504">
    <property type="entry name" value="Peptidase_S1_PA_chymotrypsin"/>
</dbReference>
<dbReference type="InterPro" id="IPR001254">
    <property type="entry name" value="Trypsin_dom"/>
</dbReference>
<feature type="chain" id="PRO_5012429815" evidence="7">
    <location>
        <begin position="16"/>
        <end position="250"/>
    </location>
</feature>
<keyword evidence="5" id="KW-1015">Disulfide bond</keyword>
<dbReference type="Gene3D" id="2.40.10.10">
    <property type="entry name" value="Trypsin-like serine proteases"/>
    <property type="match status" value="2"/>
</dbReference>
<proteinExistence type="evidence at transcript level"/>
<sequence>MKVLLALALIVVAEAGVARRQVLVHPTVIDGVDSDIADYPFQLSLLFGGSHTCGASVLSANKALTAAHCTINRETSAFSVRAGSSTHLSGGQVVNVASVVEHPDYQNFGAYPNDVCVVTLSGSLDLGDSNVALTVLDPTNAGDRVGDICKISGWGRDESGDLPDILQSRDMQVISNAECSSYSGGIEDGHICIMSTDGLGSACSGDSGGPLTCNGNQAGVTSWVFGNCATDMPNGYARVAYFNDWISSEM</sequence>
<dbReference type="PANTHER" id="PTHR24276">
    <property type="entry name" value="POLYSERASE-RELATED"/>
    <property type="match status" value="1"/>
</dbReference>
<dbReference type="AlphaFoldDB" id="A0A0K1R005"/>
<dbReference type="Pfam" id="PF00089">
    <property type="entry name" value="Trypsin"/>
    <property type="match status" value="1"/>
</dbReference>
<keyword evidence="3 6" id="KW-0378">Hydrolase</keyword>
<dbReference type="PANTHER" id="PTHR24276:SF91">
    <property type="entry name" value="AT26814P-RELATED"/>
    <property type="match status" value="1"/>
</dbReference>
<evidence type="ECO:0000256" key="2">
    <source>
        <dbReference type="ARBA" id="ARBA00022670"/>
    </source>
</evidence>
<reference evidence="9" key="1">
    <citation type="submission" date="2015-07" db="EMBL/GenBank/DDBJ databases">
        <title>MeaNS - Measles Nucleotide Surveillance Program.</title>
        <authorList>
            <person name="Tran T."/>
            <person name="Druce J."/>
        </authorList>
    </citation>
    <scope>NUCLEOTIDE SEQUENCE</scope>
</reference>
<name>A0A0K1R005_PECGU</name>
<dbReference type="SMART" id="SM00020">
    <property type="entry name" value="Tryp_SPc"/>
    <property type="match status" value="1"/>
</dbReference>
<evidence type="ECO:0000256" key="4">
    <source>
        <dbReference type="ARBA" id="ARBA00022825"/>
    </source>
</evidence>
<dbReference type="PROSITE" id="PS50240">
    <property type="entry name" value="TRYPSIN_DOM"/>
    <property type="match status" value="1"/>
</dbReference>
<evidence type="ECO:0000256" key="1">
    <source>
        <dbReference type="ARBA" id="ARBA00007664"/>
    </source>
</evidence>
<dbReference type="EMBL" id="KT372126">
    <property type="protein sequence ID" value="AKV16241.1"/>
    <property type="molecule type" value="mRNA"/>
</dbReference>
<dbReference type="GO" id="GO:0004252">
    <property type="term" value="F:serine-type endopeptidase activity"/>
    <property type="evidence" value="ECO:0007669"/>
    <property type="project" value="InterPro"/>
</dbReference>
<evidence type="ECO:0000256" key="3">
    <source>
        <dbReference type="ARBA" id="ARBA00022801"/>
    </source>
</evidence>
<evidence type="ECO:0000259" key="8">
    <source>
        <dbReference type="PROSITE" id="PS50240"/>
    </source>
</evidence>
<protein>
    <submittedName>
        <fullName evidence="9">Putative chymotrypsinogen</fullName>
    </submittedName>
</protein>
<dbReference type="GO" id="GO:0006508">
    <property type="term" value="P:proteolysis"/>
    <property type="evidence" value="ECO:0007669"/>
    <property type="project" value="UniProtKB-KW"/>
</dbReference>
<keyword evidence="4 6" id="KW-0720">Serine protease</keyword>
<dbReference type="InterPro" id="IPR033116">
    <property type="entry name" value="TRYPSIN_SER"/>
</dbReference>
<dbReference type="PRINTS" id="PR00722">
    <property type="entry name" value="CHYMOTRYPSIN"/>
</dbReference>
<accession>A0A0K1R005</accession>
<feature type="signal peptide" evidence="7">
    <location>
        <begin position="1"/>
        <end position="15"/>
    </location>
</feature>
<dbReference type="PROSITE" id="PS00134">
    <property type="entry name" value="TRYPSIN_HIS"/>
    <property type="match status" value="1"/>
</dbReference>
<dbReference type="InterPro" id="IPR018114">
    <property type="entry name" value="TRYPSIN_HIS"/>
</dbReference>